<feature type="transmembrane region" description="Helical" evidence="1">
    <location>
        <begin position="219"/>
        <end position="237"/>
    </location>
</feature>
<keyword evidence="4" id="KW-1185">Reference proteome</keyword>
<evidence type="ECO:0000313" key="3">
    <source>
        <dbReference type="EMBL" id="MEZ3162820.1"/>
    </source>
</evidence>
<dbReference type="Pfam" id="PF00535">
    <property type="entry name" value="Glycos_transf_2"/>
    <property type="match status" value="1"/>
</dbReference>
<evidence type="ECO:0000313" key="4">
    <source>
        <dbReference type="Proteomes" id="UP001567572"/>
    </source>
</evidence>
<dbReference type="AlphaFoldDB" id="A0ABD5M060"/>
<gene>
    <name evidence="3" type="ORF">ABNG04_02830</name>
</gene>
<accession>A0ABD5M060</accession>
<dbReference type="EMBL" id="JBEDNY010000001">
    <property type="protein sequence ID" value="MEZ3162820.1"/>
    <property type="molecule type" value="Genomic_DNA"/>
</dbReference>
<proteinExistence type="predicted"/>
<name>A0ABD5M060_9EURY</name>
<sequence length="316" mass="34054">MSDRSAVDGSVSVVLPTRRWTTACDELVEQVARDDEFILACDGPDDPVVEDAAGTPAEVVVAGEPEGCSAKCNALAAGLERATGEHIVCTDADFEHGPGWLPRVLRHLTDAPPDHVISTAPIPISEGPLLKPLEGPGAIGAALTTLLDTTAWGGMMAFRREAVDVDEYAADLRRTVSDDALLTDRIEGIESVPDLVRQMPVSGTLEETLNRQVRWTRTALYIDPGGLVFGALVQLAVLVGTLLAPLATVPLVTAAAGLAYAYFGVRRWTFLLAVPAYVLTLPMLAYGLARTEFDWQGRRYRWTGLYDVEVLDRDAE</sequence>
<reference evidence="3 4" key="1">
    <citation type="submission" date="2024-06" db="EMBL/GenBank/DDBJ databases">
        <title>Halorubrum miltondacostae sp. nov., a potential PHA producer isolated from an inland solar saltern in Rio Maior, Portugal.</title>
        <authorList>
            <person name="Albuquerque L."/>
            <person name="Viver T."/>
            <person name="Barroso C."/>
            <person name="Claudino R."/>
            <person name="Galvan M."/>
            <person name="Simoes G."/>
            <person name="Lobo Da Cunha A."/>
            <person name="Egas C."/>
        </authorList>
    </citation>
    <scope>NUCLEOTIDE SEQUENCE [LARGE SCALE GENOMIC DNA]</scope>
    <source>
        <strain evidence="3 4">RMP-11</strain>
    </source>
</reference>
<keyword evidence="1" id="KW-1133">Transmembrane helix</keyword>
<feature type="transmembrane region" description="Helical" evidence="1">
    <location>
        <begin position="270"/>
        <end position="289"/>
    </location>
</feature>
<dbReference type="RefSeq" id="WP_371159862.1">
    <property type="nucleotide sequence ID" value="NZ_JBEDNX010000001.1"/>
</dbReference>
<dbReference type="Proteomes" id="UP001567572">
    <property type="component" value="Unassembled WGS sequence"/>
</dbReference>
<keyword evidence="1" id="KW-0472">Membrane</keyword>
<dbReference type="SUPFAM" id="SSF53448">
    <property type="entry name" value="Nucleotide-diphospho-sugar transferases"/>
    <property type="match status" value="1"/>
</dbReference>
<organism evidence="3 4">
    <name type="scientific">Halorubrum miltondacostae</name>
    <dbReference type="NCBI Taxonomy" id="3076378"/>
    <lineage>
        <taxon>Archaea</taxon>
        <taxon>Methanobacteriati</taxon>
        <taxon>Methanobacteriota</taxon>
        <taxon>Stenosarchaea group</taxon>
        <taxon>Halobacteria</taxon>
        <taxon>Halobacteriales</taxon>
        <taxon>Haloferacaceae</taxon>
        <taxon>Halorubrum</taxon>
    </lineage>
</organism>
<dbReference type="InterPro" id="IPR029044">
    <property type="entry name" value="Nucleotide-diphossugar_trans"/>
</dbReference>
<feature type="domain" description="Glycosyltransferase 2-like" evidence="2">
    <location>
        <begin position="25"/>
        <end position="163"/>
    </location>
</feature>
<evidence type="ECO:0000256" key="1">
    <source>
        <dbReference type="SAM" id="Phobius"/>
    </source>
</evidence>
<dbReference type="InterPro" id="IPR001173">
    <property type="entry name" value="Glyco_trans_2-like"/>
</dbReference>
<protein>
    <submittedName>
        <fullName evidence="3">Glycosyltransferase family 2 protein</fullName>
    </submittedName>
</protein>
<comment type="caution">
    <text evidence="3">The sequence shown here is derived from an EMBL/GenBank/DDBJ whole genome shotgun (WGS) entry which is preliminary data.</text>
</comment>
<dbReference type="CDD" id="cd00761">
    <property type="entry name" value="Glyco_tranf_GTA_type"/>
    <property type="match status" value="1"/>
</dbReference>
<keyword evidence="1" id="KW-0812">Transmembrane</keyword>
<evidence type="ECO:0000259" key="2">
    <source>
        <dbReference type="Pfam" id="PF00535"/>
    </source>
</evidence>
<dbReference type="Gene3D" id="3.90.550.10">
    <property type="entry name" value="Spore Coat Polysaccharide Biosynthesis Protein SpsA, Chain A"/>
    <property type="match status" value="1"/>
</dbReference>